<accession>A0ABS3FSN8</accession>
<organism evidence="6 7">
    <name type="scientific">Phormidium pseudopriestleyi FRX01</name>
    <dbReference type="NCBI Taxonomy" id="1759528"/>
    <lineage>
        <taxon>Bacteria</taxon>
        <taxon>Bacillati</taxon>
        <taxon>Cyanobacteriota</taxon>
        <taxon>Cyanophyceae</taxon>
        <taxon>Oscillatoriophycideae</taxon>
        <taxon>Oscillatoriales</taxon>
        <taxon>Oscillatoriaceae</taxon>
        <taxon>Phormidium</taxon>
    </lineage>
</organism>
<dbReference type="PANTHER" id="PTHR43833:SF5">
    <property type="entry name" value="TRK SYSTEM POTASSIUM UPTAKE PROTEIN TRKA"/>
    <property type="match status" value="1"/>
</dbReference>
<evidence type="ECO:0000313" key="7">
    <source>
        <dbReference type="Proteomes" id="UP000664844"/>
    </source>
</evidence>
<dbReference type="InterPro" id="IPR050721">
    <property type="entry name" value="Trk_Ktr_HKT_K-transport"/>
</dbReference>
<dbReference type="Gene3D" id="3.40.50.720">
    <property type="entry name" value="NAD(P)-binding Rossmann-like Domain"/>
    <property type="match status" value="1"/>
</dbReference>
<name>A0ABS3FSN8_9CYAN</name>
<dbReference type="Proteomes" id="UP000664844">
    <property type="component" value="Unassembled WGS sequence"/>
</dbReference>
<evidence type="ECO:0000256" key="1">
    <source>
        <dbReference type="ARBA" id="ARBA00022448"/>
    </source>
</evidence>
<dbReference type="Pfam" id="PF02254">
    <property type="entry name" value="TrkA_N"/>
    <property type="match status" value="1"/>
</dbReference>
<proteinExistence type="predicted"/>
<gene>
    <name evidence="6" type="ORF">J0895_13620</name>
</gene>
<dbReference type="PANTHER" id="PTHR43833">
    <property type="entry name" value="POTASSIUM CHANNEL PROTEIN 2-RELATED-RELATED"/>
    <property type="match status" value="1"/>
</dbReference>
<reference evidence="6 7" key="1">
    <citation type="submission" date="2021-03" db="EMBL/GenBank/DDBJ databases">
        <title>Metabolic Capacity of the Antarctic Cyanobacterium Phormidium pseudopriestleyi that Sustains Oxygenic Photosynthesis in the Presence of Hydrogen Sulfide.</title>
        <authorList>
            <person name="Lumian J.E."/>
            <person name="Jungblut A.D."/>
            <person name="Dillon M.L."/>
            <person name="Hawes I."/>
            <person name="Doran P.T."/>
            <person name="Mackey T.J."/>
            <person name="Dick G.J."/>
            <person name="Grettenberger C.L."/>
            <person name="Sumner D.Y."/>
        </authorList>
    </citation>
    <scope>NUCLEOTIDE SEQUENCE [LARGE SCALE GENOMIC DNA]</scope>
    <source>
        <strain evidence="6 7">FRX01</strain>
    </source>
</reference>
<keyword evidence="7" id="KW-1185">Reference proteome</keyword>
<keyword evidence="2" id="KW-0633">Potassium transport</keyword>
<dbReference type="SUPFAM" id="SSF51735">
    <property type="entry name" value="NAD(P)-binding Rossmann-fold domains"/>
    <property type="match status" value="1"/>
</dbReference>
<evidence type="ECO:0000256" key="3">
    <source>
        <dbReference type="ARBA" id="ARBA00022958"/>
    </source>
</evidence>
<dbReference type="InterPro" id="IPR006036">
    <property type="entry name" value="K_uptake_TrkA"/>
</dbReference>
<evidence type="ECO:0000313" key="6">
    <source>
        <dbReference type="EMBL" id="MBO0350133.1"/>
    </source>
</evidence>
<keyword evidence="3" id="KW-0630">Potassium</keyword>
<keyword evidence="4" id="KW-0406">Ion transport</keyword>
<evidence type="ECO:0000259" key="5">
    <source>
        <dbReference type="PROSITE" id="PS51201"/>
    </source>
</evidence>
<dbReference type="InterPro" id="IPR003148">
    <property type="entry name" value="RCK_N"/>
</dbReference>
<dbReference type="PRINTS" id="PR00335">
    <property type="entry name" value="KUPTAKETRKA"/>
</dbReference>
<dbReference type="InterPro" id="IPR036291">
    <property type="entry name" value="NAD(P)-bd_dom_sf"/>
</dbReference>
<evidence type="ECO:0000256" key="4">
    <source>
        <dbReference type="ARBA" id="ARBA00023065"/>
    </source>
</evidence>
<dbReference type="EMBL" id="JAFLQW010000363">
    <property type="protein sequence ID" value="MBO0350133.1"/>
    <property type="molecule type" value="Genomic_DNA"/>
</dbReference>
<keyword evidence="1" id="KW-0813">Transport</keyword>
<dbReference type="PROSITE" id="PS51201">
    <property type="entry name" value="RCK_N"/>
    <property type="match status" value="1"/>
</dbReference>
<sequence length="160" mass="17373">MSLQTTGLFELEGALPWIYKGEIAIKRMYFIIVGAGPSGSSLAELALNDGHKVAIIEASEERARKIVEKYDVEVFHGDIAIGGILEEAQADKADVLVATTGDDSVNLMTMFLGKDCGIKILISRVNQSCHQGLFEKLGVQALVNPEVIIAQHLYSMVKEP</sequence>
<comment type="caution">
    <text evidence="6">The sequence shown here is derived from an EMBL/GenBank/DDBJ whole genome shotgun (WGS) entry which is preliminary data.</text>
</comment>
<evidence type="ECO:0000256" key="2">
    <source>
        <dbReference type="ARBA" id="ARBA00022538"/>
    </source>
</evidence>
<protein>
    <submittedName>
        <fullName evidence="6">TrkA family potassium uptake protein</fullName>
    </submittedName>
</protein>
<feature type="domain" description="RCK N-terminal" evidence="5">
    <location>
        <begin position="27"/>
        <end position="149"/>
    </location>
</feature>